<dbReference type="NCBIfam" id="TIGR01313">
    <property type="entry name" value="therm_gnt_kin"/>
    <property type="match status" value="1"/>
</dbReference>
<dbReference type="EMBL" id="CP078077">
    <property type="protein sequence ID" value="UPL13175.1"/>
    <property type="molecule type" value="Genomic_DNA"/>
</dbReference>
<evidence type="ECO:0000256" key="5">
    <source>
        <dbReference type="ARBA" id="ARBA00022741"/>
    </source>
</evidence>
<dbReference type="InterPro" id="IPR027417">
    <property type="entry name" value="P-loop_NTPase"/>
</dbReference>
<sequence>MTVRIIVMGPSGCGKSTVGLALAESIGARFIDADDLHPITNVDKMAAGIPLDDDDRMPWLGVVGRALQADDRIVIACSALRRIYRDAIRAESSDAFFAELTVDRAALEERMRARTDHFMPAALLDSQLATLESLESDENGIRVEPADVERSVSLIRAAIGDPAA</sequence>
<dbReference type="CDD" id="cd02021">
    <property type="entry name" value="GntK"/>
    <property type="match status" value="1"/>
</dbReference>
<evidence type="ECO:0000313" key="11">
    <source>
        <dbReference type="Proteomes" id="UP000831963"/>
    </source>
</evidence>
<keyword evidence="5 9" id="KW-0547">Nucleotide-binding</keyword>
<dbReference type="SUPFAM" id="SSF52540">
    <property type="entry name" value="P-loop containing nucleoside triphosphate hydrolases"/>
    <property type="match status" value="1"/>
</dbReference>
<keyword evidence="4 9" id="KW-0808">Transferase</keyword>
<evidence type="ECO:0000256" key="4">
    <source>
        <dbReference type="ARBA" id="ARBA00022679"/>
    </source>
</evidence>
<proteinExistence type="inferred from homology"/>
<reference evidence="10 11" key="1">
    <citation type="submission" date="2021-06" db="EMBL/GenBank/DDBJ databases">
        <title>Genome-based taxonomic framework of Microbacterium strains isolated from marine environment, the description of four new species and reclassification of four preexisting species.</title>
        <authorList>
            <person name="Lee S.D."/>
            <person name="Kim S.-M."/>
            <person name="Byeon Y.-S."/>
            <person name="Yang H.L."/>
            <person name="Kim I.S."/>
        </authorList>
    </citation>
    <scope>NUCLEOTIDE SEQUENCE [LARGE SCALE GENOMIC DNA]</scope>
    <source>
        <strain evidence="10 11">SSW1-36</strain>
    </source>
</reference>
<comment type="similarity">
    <text evidence="2 9">Belongs to the gluconokinase GntK/GntV family.</text>
</comment>
<gene>
    <name evidence="10" type="ORF">KV396_01175</name>
</gene>
<keyword evidence="6 9" id="KW-0418">Kinase</keyword>
<dbReference type="PANTHER" id="PTHR43442:SF3">
    <property type="entry name" value="GLUCONOKINASE-RELATED"/>
    <property type="match status" value="1"/>
</dbReference>
<evidence type="ECO:0000256" key="9">
    <source>
        <dbReference type="RuleBase" id="RU363066"/>
    </source>
</evidence>
<evidence type="ECO:0000256" key="7">
    <source>
        <dbReference type="ARBA" id="ARBA00022840"/>
    </source>
</evidence>
<accession>A0ABY4INH0</accession>
<evidence type="ECO:0000256" key="6">
    <source>
        <dbReference type="ARBA" id="ARBA00022777"/>
    </source>
</evidence>
<evidence type="ECO:0000313" key="10">
    <source>
        <dbReference type="EMBL" id="UPL13175.1"/>
    </source>
</evidence>
<dbReference type="Proteomes" id="UP000831963">
    <property type="component" value="Chromosome"/>
</dbReference>
<name>A0ABY4INH0_9MICO</name>
<evidence type="ECO:0000256" key="3">
    <source>
        <dbReference type="ARBA" id="ARBA00012054"/>
    </source>
</evidence>
<evidence type="ECO:0000256" key="1">
    <source>
        <dbReference type="ARBA" id="ARBA00004761"/>
    </source>
</evidence>
<dbReference type="PANTHER" id="PTHR43442">
    <property type="entry name" value="GLUCONOKINASE-RELATED"/>
    <property type="match status" value="1"/>
</dbReference>
<keyword evidence="7 9" id="KW-0067">ATP-binding</keyword>
<dbReference type="InterPro" id="IPR031322">
    <property type="entry name" value="Shikimate/glucono_kinase"/>
</dbReference>
<dbReference type="RefSeq" id="WP_247956578.1">
    <property type="nucleotide sequence ID" value="NZ_CP078077.1"/>
</dbReference>
<dbReference type="Gene3D" id="3.40.50.300">
    <property type="entry name" value="P-loop containing nucleotide triphosphate hydrolases"/>
    <property type="match status" value="1"/>
</dbReference>
<dbReference type="Pfam" id="PF01202">
    <property type="entry name" value="SKI"/>
    <property type="match status" value="1"/>
</dbReference>
<dbReference type="InterPro" id="IPR006001">
    <property type="entry name" value="Therm_gnt_kin"/>
</dbReference>
<evidence type="ECO:0000256" key="2">
    <source>
        <dbReference type="ARBA" id="ARBA00008420"/>
    </source>
</evidence>
<dbReference type="EC" id="2.7.1.12" evidence="3 9"/>
<keyword evidence="11" id="KW-1185">Reference proteome</keyword>
<evidence type="ECO:0000256" key="8">
    <source>
        <dbReference type="ARBA" id="ARBA00048090"/>
    </source>
</evidence>
<organism evidence="10 11">
    <name type="scientific">Microbacterium galbinum</name>
    <dbReference type="NCBI Taxonomy" id="2851646"/>
    <lineage>
        <taxon>Bacteria</taxon>
        <taxon>Bacillati</taxon>
        <taxon>Actinomycetota</taxon>
        <taxon>Actinomycetes</taxon>
        <taxon>Micrococcales</taxon>
        <taxon>Microbacteriaceae</taxon>
        <taxon>Microbacterium</taxon>
    </lineage>
</organism>
<comment type="catalytic activity">
    <reaction evidence="8 9">
        <text>D-gluconate + ATP = 6-phospho-D-gluconate + ADP + H(+)</text>
        <dbReference type="Rhea" id="RHEA:19433"/>
        <dbReference type="ChEBI" id="CHEBI:15378"/>
        <dbReference type="ChEBI" id="CHEBI:18391"/>
        <dbReference type="ChEBI" id="CHEBI:30616"/>
        <dbReference type="ChEBI" id="CHEBI:58759"/>
        <dbReference type="ChEBI" id="CHEBI:456216"/>
        <dbReference type="EC" id="2.7.1.12"/>
    </reaction>
</comment>
<comment type="pathway">
    <text evidence="1">Carbohydrate acid metabolism.</text>
</comment>
<protein>
    <recommendedName>
        <fullName evidence="3 9">Gluconokinase</fullName>
        <ecNumber evidence="3 9">2.7.1.12</ecNumber>
    </recommendedName>
</protein>